<comment type="caution">
    <text evidence="1">The sequence shown here is derived from an EMBL/GenBank/DDBJ whole genome shotgun (WGS) entry which is preliminary data.</text>
</comment>
<gene>
    <name evidence="1" type="ORF">E2R66_05620</name>
</gene>
<dbReference type="Proteomes" id="UP000297540">
    <property type="component" value="Unassembled WGS sequence"/>
</dbReference>
<dbReference type="OrthoDB" id="795814at2"/>
<sequence>MKNLRNNLNLLCINGSAKFIQSVAFKSLLLFSVVLLLGSGCKKNKNVVNTDRDYGYAKLTVECAGKCHVSYGTGTTLSEIDVEKSQAVYYIRYQRNYDLVVNVTPIDVDQNVIINVYSREEKQIFRNSAVKKVGETWTAKVLIP</sequence>
<dbReference type="EMBL" id="SOZE01000003">
    <property type="protein sequence ID" value="TFF39841.1"/>
    <property type="molecule type" value="Genomic_DNA"/>
</dbReference>
<name>A0A4Y8SMJ0_9SPHI</name>
<organism evidence="1 2">
    <name type="scientific">Mucilaginibacter psychrotolerans</name>
    <dbReference type="NCBI Taxonomy" id="1524096"/>
    <lineage>
        <taxon>Bacteria</taxon>
        <taxon>Pseudomonadati</taxon>
        <taxon>Bacteroidota</taxon>
        <taxon>Sphingobacteriia</taxon>
        <taxon>Sphingobacteriales</taxon>
        <taxon>Sphingobacteriaceae</taxon>
        <taxon>Mucilaginibacter</taxon>
    </lineage>
</organism>
<evidence type="ECO:0008006" key="3">
    <source>
        <dbReference type="Google" id="ProtNLM"/>
    </source>
</evidence>
<dbReference type="AlphaFoldDB" id="A0A4Y8SMJ0"/>
<evidence type="ECO:0000313" key="2">
    <source>
        <dbReference type="Proteomes" id="UP000297540"/>
    </source>
</evidence>
<keyword evidence="2" id="KW-1185">Reference proteome</keyword>
<evidence type="ECO:0000313" key="1">
    <source>
        <dbReference type="EMBL" id="TFF39841.1"/>
    </source>
</evidence>
<dbReference type="RefSeq" id="WP_133227501.1">
    <property type="nucleotide sequence ID" value="NZ_SOZE01000003.1"/>
</dbReference>
<accession>A0A4Y8SMJ0</accession>
<protein>
    <recommendedName>
        <fullName evidence="3">Lipoprotein</fullName>
    </recommendedName>
</protein>
<reference evidence="1 2" key="1">
    <citation type="journal article" date="2017" name="Int. J. Syst. Evol. Microbiol.">
        <title>Mucilaginibacterpsychrotolerans sp. nov., isolated from peatlands.</title>
        <authorList>
            <person name="Deng Y."/>
            <person name="Shen L."/>
            <person name="Xu B."/>
            <person name="Liu Y."/>
            <person name="Gu Z."/>
            <person name="Liu H."/>
            <person name="Zhou Y."/>
        </authorList>
    </citation>
    <scope>NUCLEOTIDE SEQUENCE [LARGE SCALE GENOMIC DNA]</scope>
    <source>
        <strain evidence="1 2">NH7-4</strain>
    </source>
</reference>
<proteinExistence type="predicted"/>